<dbReference type="PANTHER" id="PTHR21468">
    <property type="entry name" value="HSD9"/>
    <property type="match status" value="1"/>
</dbReference>
<comment type="caution">
    <text evidence="2">The sequence shown here is derived from an EMBL/GenBank/DDBJ whole genome shotgun (WGS) entry which is preliminary data.</text>
</comment>
<name>A0A177B7K6_9BILA</name>
<evidence type="ECO:0000256" key="1">
    <source>
        <dbReference type="SAM" id="Coils"/>
    </source>
</evidence>
<keyword evidence="1" id="KW-0175">Coiled coil</keyword>
<dbReference type="Proteomes" id="UP000078046">
    <property type="component" value="Unassembled WGS sequence"/>
</dbReference>
<evidence type="ECO:0008006" key="4">
    <source>
        <dbReference type="Google" id="ProtNLM"/>
    </source>
</evidence>
<dbReference type="AlphaFoldDB" id="A0A177B7K6"/>
<evidence type="ECO:0000313" key="2">
    <source>
        <dbReference type="EMBL" id="OAF70279.1"/>
    </source>
</evidence>
<dbReference type="PANTHER" id="PTHR21468:SF1">
    <property type="entry name" value="COILED-COIL DOMAIN-CONTAINING PROTEIN 83"/>
    <property type="match status" value="1"/>
</dbReference>
<dbReference type="EMBL" id="LWCA01000166">
    <property type="protein sequence ID" value="OAF70279.1"/>
    <property type="molecule type" value="Genomic_DNA"/>
</dbReference>
<sequence length="389" mass="45410">MAKSKKKAKTINSKTDEQNSREIIQSYKNGFIREKINERQKDLDVILKHVEINSDRLQELLENQRIIVDDLLKKTNENRKKGYFLSPDENINQVSNEDVISALIKKWKIVKSEEESIIEINEKICNNNTKIVQIKEKVVYWQEFINTGNNKQKNIIKSFKKQLIEINTFFDEMANKIKESTENIDVEYEQMSLDNSKNEKKKAVDNVMALVNDTTVSLLKDNDWLKIQDETQNNIVNRLLVEIEDLELENITMNETINKVNLLNLNMERDDKMYIFRDKQPLDSNLVMDSDINRISELVDVNKNDPQNYLPYLNYLSGIPNQCSNNYLSKPEKLEPLGDLEMATLHVVGEKKQIYESQVEETNSNISNPDYSSSLDSLVTINSKQMYIR</sequence>
<accession>A0A177B7K6</accession>
<dbReference type="InterPro" id="IPR026702">
    <property type="entry name" value="CCDC83"/>
</dbReference>
<feature type="coiled-coil region" evidence="1">
    <location>
        <begin position="193"/>
        <end position="256"/>
    </location>
</feature>
<protein>
    <recommendedName>
        <fullName evidence="4">Coiled-coil domain-containing protein 83</fullName>
    </recommendedName>
</protein>
<keyword evidence="3" id="KW-1185">Reference proteome</keyword>
<organism evidence="2 3">
    <name type="scientific">Intoshia linei</name>
    <dbReference type="NCBI Taxonomy" id="1819745"/>
    <lineage>
        <taxon>Eukaryota</taxon>
        <taxon>Metazoa</taxon>
        <taxon>Spiralia</taxon>
        <taxon>Lophotrochozoa</taxon>
        <taxon>Mesozoa</taxon>
        <taxon>Orthonectida</taxon>
        <taxon>Rhopaluridae</taxon>
        <taxon>Intoshia</taxon>
    </lineage>
</organism>
<gene>
    <name evidence="2" type="ORF">A3Q56_01945</name>
</gene>
<dbReference type="OrthoDB" id="10005859at2759"/>
<reference evidence="2 3" key="1">
    <citation type="submission" date="2016-04" db="EMBL/GenBank/DDBJ databases">
        <title>The genome of Intoshia linei affirms orthonectids as highly simplified spiralians.</title>
        <authorList>
            <person name="Mikhailov K.V."/>
            <person name="Slusarev G.S."/>
            <person name="Nikitin M.A."/>
            <person name="Logacheva M.D."/>
            <person name="Penin A."/>
            <person name="Aleoshin V."/>
            <person name="Panchin Y.V."/>
        </authorList>
    </citation>
    <scope>NUCLEOTIDE SEQUENCE [LARGE SCALE GENOMIC DNA]</scope>
    <source>
        <strain evidence="2">Intl2013</strain>
        <tissue evidence="2">Whole animal</tissue>
    </source>
</reference>
<evidence type="ECO:0000313" key="3">
    <source>
        <dbReference type="Proteomes" id="UP000078046"/>
    </source>
</evidence>
<proteinExistence type="predicted"/>